<dbReference type="EMBL" id="BK015266">
    <property type="protein sequence ID" value="DAD98754.1"/>
    <property type="molecule type" value="Genomic_DNA"/>
</dbReference>
<organism evidence="1">
    <name type="scientific">Myoviridae sp. ctPT18</name>
    <dbReference type="NCBI Taxonomy" id="2825098"/>
    <lineage>
        <taxon>Viruses</taxon>
        <taxon>Duplodnaviria</taxon>
        <taxon>Heunggongvirae</taxon>
        <taxon>Uroviricota</taxon>
        <taxon>Caudoviricetes</taxon>
    </lineage>
</organism>
<accession>A0A8S5NX10</accession>
<reference evidence="1" key="1">
    <citation type="journal article" date="2021" name="Proc. Natl. Acad. Sci. U.S.A.">
        <title>A Catalog of Tens of Thousands of Viruses from Human Metagenomes Reveals Hidden Associations with Chronic Diseases.</title>
        <authorList>
            <person name="Tisza M.J."/>
            <person name="Buck C.B."/>
        </authorList>
    </citation>
    <scope>NUCLEOTIDE SEQUENCE</scope>
    <source>
        <strain evidence="1">CtPT18</strain>
    </source>
</reference>
<proteinExistence type="predicted"/>
<sequence>MNKPKTHTLSINMDLSEDYSSCRCACRTTLTDQKVLGAMLASAVVAIAHDYSRDPHAFAKAVTCTVMEFIDKPGFTKPKEQLS</sequence>
<name>A0A8S5NX10_9CAUD</name>
<evidence type="ECO:0000313" key="1">
    <source>
        <dbReference type="EMBL" id="DAD98754.1"/>
    </source>
</evidence>
<protein>
    <submittedName>
        <fullName evidence="1">Uncharacterized protein</fullName>
    </submittedName>
</protein>